<feature type="transmembrane region" description="Helical" evidence="1">
    <location>
        <begin position="82"/>
        <end position="99"/>
    </location>
</feature>
<dbReference type="STRING" id="1908205.BKG60_29765"/>
<dbReference type="EMBL" id="MLHV01000018">
    <property type="protein sequence ID" value="OHT96283.1"/>
    <property type="molecule type" value="Genomic_DNA"/>
</dbReference>
<gene>
    <name evidence="2" type="ORF">BKG61_18750</name>
</gene>
<reference evidence="2 3" key="1">
    <citation type="submission" date="2016-10" db="EMBL/GenBank/DDBJ databases">
        <title>Evaluation of Human, Animal and Environmental Mycobacterium chelonae Isolates by Core Genome Phylogenomic Analysis, Targeted Gene Comparison, and Anti-microbial Susceptibility Patterns: A Tale of Mistaken Identities.</title>
        <authorList>
            <person name="Fogelson S.B."/>
            <person name="Camus A.C."/>
            <person name="Lorenz W."/>
            <person name="Vasireddy R."/>
            <person name="Vasireddy S."/>
            <person name="Smith T."/>
            <person name="Brown-Elliott B.A."/>
            <person name="Wallace R.J.Jr."/>
            <person name="Hasan N.A."/>
            <person name="Reischl U."/>
            <person name="Sanchez S."/>
        </authorList>
    </citation>
    <scope>NUCLEOTIDE SEQUENCE [LARGE SCALE GENOMIC DNA]</scope>
    <source>
        <strain evidence="2 3">24999</strain>
    </source>
</reference>
<keyword evidence="1" id="KW-0472">Membrane</keyword>
<keyword evidence="1" id="KW-0812">Transmembrane</keyword>
<organism evidence="2 3">
    <name type="scientific">Mycobacterium syngnathidarum</name>
    <dbReference type="NCBI Taxonomy" id="1908205"/>
    <lineage>
        <taxon>Bacteria</taxon>
        <taxon>Bacillati</taxon>
        <taxon>Actinomycetota</taxon>
        <taxon>Actinomycetes</taxon>
        <taxon>Mycobacteriales</taxon>
        <taxon>Mycobacteriaceae</taxon>
        <taxon>Mycobacterium</taxon>
    </lineage>
</organism>
<evidence type="ECO:0000313" key="3">
    <source>
        <dbReference type="Proteomes" id="UP000179636"/>
    </source>
</evidence>
<evidence type="ECO:0000256" key="1">
    <source>
        <dbReference type="SAM" id="Phobius"/>
    </source>
</evidence>
<keyword evidence="1" id="KW-1133">Transmembrane helix</keyword>
<feature type="transmembrane region" description="Helical" evidence="1">
    <location>
        <begin position="18"/>
        <end position="37"/>
    </location>
</feature>
<feature type="transmembrane region" description="Helical" evidence="1">
    <location>
        <begin position="57"/>
        <end position="75"/>
    </location>
</feature>
<dbReference type="Pfam" id="PF14325">
    <property type="entry name" value="DUF4383"/>
    <property type="match status" value="1"/>
</dbReference>
<evidence type="ECO:0008006" key="4">
    <source>
        <dbReference type="Google" id="ProtNLM"/>
    </source>
</evidence>
<accession>A0A1S1K0G5</accession>
<dbReference type="AlphaFoldDB" id="A0A1S1K0G5"/>
<proteinExistence type="predicted"/>
<dbReference type="RefSeq" id="WP_070945794.1">
    <property type="nucleotide sequence ID" value="NZ_MLHV01000018.1"/>
</dbReference>
<dbReference type="OrthoDB" id="4545415at2"/>
<evidence type="ECO:0000313" key="2">
    <source>
        <dbReference type="EMBL" id="OHT96283.1"/>
    </source>
</evidence>
<dbReference type="Proteomes" id="UP000179636">
    <property type="component" value="Unassembled WGS sequence"/>
</dbReference>
<feature type="transmembrane region" description="Helical" evidence="1">
    <location>
        <begin position="119"/>
        <end position="138"/>
    </location>
</feature>
<keyword evidence="3" id="KW-1185">Reference proteome</keyword>
<comment type="caution">
    <text evidence="2">The sequence shown here is derived from an EMBL/GenBank/DDBJ whole genome shotgun (WGS) entry which is preliminary data.</text>
</comment>
<protein>
    <recommendedName>
        <fullName evidence="4">DUF4383 domain-containing protein</fullName>
    </recommendedName>
</protein>
<name>A0A1S1K0G5_9MYCO</name>
<sequence length="154" mass="16539">MPDNPPHAHGRRWSFAQWGLLIISLFHVVQAIIGFIAEPSFAIGPDAPTTPIFGMDYNGWHAVAGLALFGPGLVLCRRKSWAVLYLLLAAVAGALPGIWAFFSNQVAYIFAFPNNITDAIVHLATAAIMLAVAGVQIYRDGGLRNSLAGLTLKQ</sequence>